<accession>A0ABW0K5P6</accession>
<dbReference type="EMBL" id="JBHSMJ010000009">
    <property type="protein sequence ID" value="MFC5447901.1"/>
    <property type="molecule type" value="Genomic_DNA"/>
</dbReference>
<sequence>MLKMMTDSVRFPEKIGAGRTIVKKYSTYPHPVRQVSASLSGIDYGFSDAEGSFFRSQIQLTTKILSTYTFQVSTLFGFRSQAFDKRVDATIQYNLLIESADGTRYE</sequence>
<proteinExistence type="predicted"/>
<dbReference type="Proteomes" id="UP001596044">
    <property type="component" value="Unassembled WGS sequence"/>
</dbReference>
<evidence type="ECO:0000313" key="2">
    <source>
        <dbReference type="Proteomes" id="UP001596044"/>
    </source>
</evidence>
<evidence type="ECO:0000313" key="1">
    <source>
        <dbReference type="EMBL" id="MFC5447901.1"/>
    </source>
</evidence>
<reference evidence="2" key="1">
    <citation type="journal article" date="2019" name="Int. J. Syst. Evol. Microbiol.">
        <title>The Global Catalogue of Microorganisms (GCM) 10K type strain sequencing project: providing services to taxonomists for standard genome sequencing and annotation.</title>
        <authorList>
            <consortium name="The Broad Institute Genomics Platform"/>
            <consortium name="The Broad Institute Genome Sequencing Center for Infectious Disease"/>
            <person name="Wu L."/>
            <person name="Ma J."/>
        </authorList>
    </citation>
    <scope>NUCLEOTIDE SEQUENCE [LARGE SCALE GENOMIC DNA]</scope>
    <source>
        <strain evidence="2">KACC 11904</strain>
    </source>
</reference>
<keyword evidence="2" id="KW-1185">Reference proteome</keyword>
<comment type="caution">
    <text evidence="1">The sequence shown here is derived from an EMBL/GenBank/DDBJ whole genome shotgun (WGS) entry which is preliminary data.</text>
</comment>
<gene>
    <name evidence="1" type="ORF">ACFPOG_06500</name>
</gene>
<name>A0ABW0K5P6_9BACL</name>
<protein>
    <submittedName>
        <fullName evidence="1">Uncharacterized protein</fullName>
    </submittedName>
</protein>
<organism evidence="1 2">
    <name type="scientific">Paenibacillus aestuarii</name>
    <dbReference type="NCBI Taxonomy" id="516965"/>
    <lineage>
        <taxon>Bacteria</taxon>
        <taxon>Bacillati</taxon>
        <taxon>Bacillota</taxon>
        <taxon>Bacilli</taxon>
        <taxon>Bacillales</taxon>
        <taxon>Paenibacillaceae</taxon>
        <taxon>Paenibacillus</taxon>
    </lineage>
</organism>
<dbReference type="RefSeq" id="WP_270885865.1">
    <property type="nucleotide sequence ID" value="NZ_JAQFVF010000092.1"/>
</dbReference>